<dbReference type="PANTHER" id="PTHR24238">
    <property type="entry name" value="G-PROTEIN COUPLED RECEPTOR"/>
    <property type="match status" value="1"/>
</dbReference>
<keyword evidence="13" id="KW-1185">Reference proteome</keyword>
<sequence length="236" mass="26950">KKKCRENWSSLDYERAYNLFLDAILLVIPLLVLAVTYSMITKKLCKGMRVERQGENDAVNMYVNQQGRTSTRRSTPRSFTCDHYRHSSRLRLHHNGSSDSNSPPSTKRERATPLLRRSNAERSLNNKRRVVKMLLAVVLEFFVCWTPLYVINTLALFNPQIVYSTVGYSGVGFFQLLAYTSSCCNPITYCFMNSSFKKAFLNLFRCFKKIGGSGNYALTSSGMHMESKSSNNRASE</sequence>
<feature type="transmembrane region" description="Helical" evidence="10">
    <location>
        <begin position="171"/>
        <end position="192"/>
    </location>
</feature>
<reference evidence="12 13" key="1">
    <citation type="submission" date="2019-01" db="EMBL/GenBank/DDBJ databases">
        <authorList>
            <person name="Sayadi A."/>
        </authorList>
    </citation>
    <scope>NUCLEOTIDE SEQUENCE [LARGE SCALE GENOMIC DNA]</scope>
</reference>
<evidence type="ECO:0000256" key="9">
    <source>
        <dbReference type="SAM" id="MobiDB-lite"/>
    </source>
</evidence>
<dbReference type="SUPFAM" id="SSF81321">
    <property type="entry name" value="Family A G protein-coupled receptor-like"/>
    <property type="match status" value="1"/>
</dbReference>
<keyword evidence="5" id="KW-0297">G-protein coupled receptor</keyword>
<organism evidence="12 13">
    <name type="scientific">Callosobruchus maculatus</name>
    <name type="common">Southern cowpea weevil</name>
    <name type="synonym">Pulse bruchid</name>
    <dbReference type="NCBI Taxonomy" id="64391"/>
    <lineage>
        <taxon>Eukaryota</taxon>
        <taxon>Metazoa</taxon>
        <taxon>Ecdysozoa</taxon>
        <taxon>Arthropoda</taxon>
        <taxon>Hexapoda</taxon>
        <taxon>Insecta</taxon>
        <taxon>Pterygota</taxon>
        <taxon>Neoptera</taxon>
        <taxon>Endopterygota</taxon>
        <taxon>Coleoptera</taxon>
        <taxon>Polyphaga</taxon>
        <taxon>Cucujiformia</taxon>
        <taxon>Chrysomeloidea</taxon>
        <taxon>Chrysomelidae</taxon>
        <taxon>Bruchinae</taxon>
        <taxon>Bruchini</taxon>
        <taxon>Callosobruchus</taxon>
    </lineage>
</organism>
<evidence type="ECO:0000313" key="13">
    <source>
        <dbReference type="Proteomes" id="UP000410492"/>
    </source>
</evidence>
<dbReference type="PANTHER" id="PTHR24238:SF75">
    <property type="entry name" value="CHOLECYSTOKININ-LIKE RECEPTOR AT 17D1-RELATED"/>
    <property type="match status" value="1"/>
</dbReference>
<dbReference type="OrthoDB" id="10037617at2759"/>
<dbReference type="InterPro" id="IPR000276">
    <property type="entry name" value="GPCR_Rhodpsn"/>
</dbReference>
<feature type="region of interest" description="Disordered" evidence="9">
    <location>
        <begin position="91"/>
        <end position="118"/>
    </location>
</feature>
<dbReference type="PRINTS" id="PR00237">
    <property type="entry name" value="GPCRRHODOPSN"/>
</dbReference>
<evidence type="ECO:0000256" key="10">
    <source>
        <dbReference type="SAM" id="Phobius"/>
    </source>
</evidence>
<dbReference type="InterPro" id="IPR017452">
    <property type="entry name" value="GPCR_Rhodpsn_7TM"/>
</dbReference>
<feature type="non-terminal residue" evidence="12">
    <location>
        <position position="1"/>
    </location>
</feature>
<evidence type="ECO:0000256" key="2">
    <source>
        <dbReference type="ARBA" id="ARBA00010663"/>
    </source>
</evidence>
<accession>A0A653CMZ3</accession>
<evidence type="ECO:0000256" key="7">
    <source>
        <dbReference type="ARBA" id="ARBA00023170"/>
    </source>
</evidence>
<evidence type="ECO:0000256" key="8">
    <source>
        <dbReference type="ARBA" id="ARBA00023224"/>
    </source>
</evidence>
<comment type="similarity">
    <text evidence="2">Belongs to the G-protein coupled receptor 1 family.</text>
</comment>
<feature type="transmembrane region" description="Helical" evidence="10">
    <location>
        <begin position="130"/>
        <end position="151"/>
    </location>
</feature>
<protein>
    <recommendedName>
        <fullName evidence="11">G-protein coupled receptors family 1 profile domain-containing protein</fullName>
    </recommendedName>
</protein>
<feature type="domain" description="G-protein coupled receptors family 1 profile" evidence="11">
    <location>
        <begin position="1"/>
        <end position="189"/>
    </location>
</feature>
<keyword evidence="4 10" id="KW-1133">Transmembrane helix</keyword>
<dbReference type="Proteomes" id="UP000410492">
    <property type="component" value="Unassembled WGS sequence"/>
</dbReference>
<evidence type="ECO:0000313" key="12">
    <source>
        <dbReference type="EMBL" id="VEN49281.1"/>
    </source>
</evidence>
<gene>
    <name evidence="12" type="ORF">CALMAC_LOCUS10448</name>
</gene>
<comment type="subcellular location">
    <subcellularLocation>
        <location evidence="1">Membrane</location>
        <topology evidence="1">Multi-pass membrane protein</topology>
    </subcellularLocation>
</comment>
<proteinExistence type="inferred from homology"/>
<feature type="compositionally biased region" description="Polar residues" evidence="9">
    <location>
        <begin position="95"/>
        <end position="105"/>
    </location>
</feature>
<name>A0A653CMZ3_CALMS</name>
<evidence type="ECO:0000256" key="3">
    <source>
        <dbReference type="ARBA" id="ARBA00022692"/>
    </source>
</evidence>
<evidence type="ECO:0000256" key="4">
    <source>
        <dbReference type="ARBA" id="ARBA00022989"/>
    </source>
</evidence>
<dbReference type="PROSITE" id="PS50262">
    <property type="entry name" value="G_PROTEIN_RECEP_F1_2"/>
    <property type="match status" value="1"/>
</dbReference>
<dbReference type="EMBL" id="CAACVG010008322">
    <property type="protein sequence ID" value="VEN49281.1"/>
    <property type="molecule type" value="Genomic_DNA"/>
</dbReference>
<evidence type="ECO:0000256" key="1">
    <source>
        <dbReference type="ARBA" id="ARBA00004141"/>
    </source>
</evidence>
<dbReference type="GO" id="GO:0008188">
    <property type="term" value="F:neuropeptide receptor activity"/>
    <property type="evidence" value="ECO:0007669"/>
    <property type="project" value="TreeGrafter"/>
</dbReference>
<dbReference type="AlphaFoldDB" id="A0A653CMZ3"/>
<dbReference type="Pfam" id="PF00001">
    <property type="entry name" value="7tm_1"/>
    <property type="match status" value="1"/>
</dbReference>
<dbReference type="Gene3D" id="1.20.1070.10">
    <property type="entry name" value="Rhodopsin 7-helix transmembrane proteins"/>
    <property type="match status" value="1"/>
</dbReference>
<keyword evidence="8" id="KW-0807">Transducer</keyword>
<evidence type="ECO:0000256" key="6">
    <source>
        <dbReference type="ARBA" id="ARBA00023136"/>
    </source>
</evidence>
<dbReference type="GO" id="GO:0005886">
    <property type="term" value="C:plasma membrane"/>
    <property type="evidence" value="ECO:0007669"/>
    <property type="project" value="TreeGrafter"/>
</dbReference>
<feature type="transmembrane region" description="Helical" evidence="10">
    <location>
        <begin position="20"/>
        <end position="40"/>
    </location>
</feature>
<keyword evidence="7" id="KW-0675">Receptor</keyword>
<keyword evidence="6 10" id="KW-0472">Membrane</keyword>
<evidence type="ECO:0000259" key="11">
    <source>
        <dbReference type="PROSITE" id="PS50262"/>
    </source>
</evidence>
<evidence type="ECO:0000256" key="5">
    <source>
        <dbReference type="ARBA" id="ARBA00023040"/>
    </source>
</evidence>
<keyword evidence="3 10" id="KW-0812">Transmembrane</keyword>